<dbReference type="Pfam" id="PF20147">
    <property type="entry name" value="Crinkler"/>
    <property type="match status" value="1"/>
</dbReference>
<dbReference type="SUPFAM" id="SSF52540">
    <property type="entry name" value="P-loop containing nucleoside triphosphate hydrolases"/>
    <property type="match status" value="1"/>
</dbReference>
<reference evidence="5" key="2">
    <citation type="journal article" date="2022" name="Microbiol. Resour. Announc.">
        <title>Whole-Genome Sequence of Entomortierella parvispora E1425, a Mucoromycotan Fungus Associated with Burkholderiaceae-Related Endosymbiotic Bacteria.</title>
        <authorList>
            <person name="Herlambang A."/>
            <person name="Guo Y."/>
            <person name="Takashima Y."/>
            <person name="Narisawa K."/>
            <person name="Ohta H."/>
            <person name="Nishizawa T."/>
        </authorList>
    </citation>
    <scope>NUCLEOTIDE SEQUENCE</scope>
    <source>
        <strain evidence="5">E1425</strain>
    </source>
</reference>
<dbReference type="GO" id="GO:0005576">
    <property type="term" value="C:extracellular region"/>
    <property type="evidence" value="ECO:0007669"/>
    <property type="project" value="UniProtKB-SubCell"/>
</dbReference>
<dbReference type="InterPro" id="IPR045379">
    <property type="entry name" value="Crinkler_N"/>
</dbReference>
<evidence type="ECO:0000256" key="2">
    <source>
        <dbReference type="ARBA" id="ARBA00004613"/>
    </source>
</evidence>
<dbReference type="EMBL" id="BQFW01000006">
    <property type="protein sequence ID" value="GJJ71858.1"/>
    <property type="molecule type" value="Genomic_DNA"/>
</dbReference>
<proteinExistence type="predicted"/>
<evidence type="ECO:0000259" key="4">
    <source>
        <dbReference type="Pfam" id="PF20147"/>
    </source>
</evidence>
<gene>
    <name evidence="5" type="ORF">EMPS_04215</name>
</gene>
<evidence type="ECO:0000313" key="5">
    <source>
        <dbReference type="EMBL" id="GJJ71858.1"/>
    </source>
</evidence>
<evidence type="ECO:0000256" key="1">
    <source>
        <dbReference type="ARBA" id="ARBA00004340"/>
    </source>
</evidence>
<keyword evidence="3" id="KW-0964">Secreted</keyword>
<evidence type="ECO:0000256" key="3">
    <source>
        <dbReference type="ARBA" id="ARBA00022525"/>
    </source>
</evidence>
<accession>A0A9P3LV96</accession>
<dbReference type="InterPro" id="IPR027417">
    <property type="entry name" value="P-loop_NTPase"/>
</dbReference>
<comment type="subcellular location">
    <subcellularLocation>
        <location evidence="1">Host cell</location>
    </subcellularLocation>
    <subcellularLocation>
        <location evidence="2">Secreted</location>
    </subcellularLocation>
</comment>
<dbReference type="GO" id="GO:0043657">
    <property type="term" value="C:host cell"/>
    <property type="evidence" value="ECO:0007669"/>
    <property type="project" value="UniProtKB-SubCell"/>
</dbReference>
<evidence type="ECO:0000313" key="6">
    <source>
        <dbReference type="Proteomes" id="UP000827284"/>
    </source>
</evidence>
<reference evidence="5" key="1">
    <citation type="submission" date="2021-11" db="EMBL/GenBank/DDBJ databases">
        <authorList>
            <person name="Herlambang A."/>
            <person name="Guo Y."/>
            <person name="Takashima Y."/>
            <person name="Nishizawa T."/>
        </authorList>
    </citation>
    <scope>NUCLEOTIDE SEQUENCE</scope>
    <source>
        <strain evidence="5">E1425</strain>
    </source>
</reference>
<organism evidence="5 6">
    <name type="scientific">Entomortierella parvispora</name>
    <dbReference type="NCBI Taxonomy" id="205924"/>
    <lineage>
        <taxon>Eukaryota</taxon>
        <taxon>Fungi</taxon>
        <taxon>Fungi incertae sedis</taxon>
        <taxon>Mucoromycota</taxon>
        <taxon>Mortierellomycotina</taxon>
        <taxon>Mortierellomycetes</taxon>
        <taxon>Mortierellales</taxon>
        <taxon>Mortierellaceae</taxon>
        <taxon>Entomortierella</taxon>
    </lineage>
</organism>
<dbReference type="OrthoDB" id="2303713at2759"/>
<dbReference type="Proteomes" id="UP000827284">
    <property type="component" value="Unassembled WGS sequence"/>
</dbReference>
<name>A0A9P3LV96_9FUNG</name>
<sequence length="307" mass="34799">MAADTLTLFCLINGEPRSEGFKVKIVADTETDVSDLKNAIKEKQKDALDFAIPANKLVLWQATIPHDEIAGGGRIIKLDSLDDKTKLDDPWMMLSELTMNSSYGKSCIIVERPKELPLPPKKKIRITEGWKEYEAADKKTVLLPESWIHILKSDEFVPEPRGNFKLLKNDLQVGQCIEIPSLGQTPKDFGKYGPSIESPSRGQTPKDFGKYDPDQRLFFTEQMKDLWEDIYKDKTRTYRRVLSGPMGVGKTYLSYFLAARAYAEGWLVLYIADAGRLDTLVEEEADKEVVRLFLALNKNILTAAEFE</sequence>
<keyword evidence="6" id="KW-1185">Reference proteome</keyword>
<feature type="domain" description="Crinkler effector protein N-terminal" evidence="4">
    <location>
        <begin position="6"/>
        <end position="98"/>
    </location>
</feature>
<dbReference type="AlphaFoldDB" id="A0A9P3LV96"/>
<protein>
    <recommendedName>
        <fullName evidence="4">Crinkler effector protein N-terminal domain-containing protein</fullName>
    </recommendedName>
</protein>
<comment type="caution">
    <text evidence="5">The sequence shown here is derived from an EMBL/GenBank/DDBJ whole genome shotgun (WGS) entry which is preliminary data.</text>
</comment>